<dbReference type="GO" id="GO:0005524">
    <property type="term" value="F:ATP binding"/>
    <property type="evidence" value="ECO:0007669"/>
    <property type="project" value="UniProtKB-KW"/>
</dbReference>
<evidence type="ECO:0000313" key="9">
    <source>
        <dbReference type="Proteomes" id="UP000835052"/>
    </source>
</evidence>
<evidence type="ECO:0000256" key="1">
    <source>
        <dbReference type="ARBA" id="ARBA00022598"/>
    </source>
</evidence>
<feature type="compositionally biased region" description="Basic and acidic residues" evidence="7">
    <location>
        <begin position="205"/>
        <end position="216"/>
    </location>
</feature>
<keyword evidence="2 6" id="KW-0547">Nucleotide-binding</keyword>
<dbReference type="EMBL" id="CAJGYM010000015">
    <property type="protein sequence ID" value="CAD6190314.1"/>
    <property type="molecule type" value="Genomic_DNA"/>
</dbReference>
<reference evidence="8" key="1">
    <citation type="submission" date="2020-10" db="EMBL/GenBank/DDBJ databases">
        <authorList>
            <person name="Kikuchi T."/>
        </authorList>
    </citation>
    <scope>NUCLEOTIDE SEQUENCE</scope>
    <source>
        <strain evidence="8">NKZ352</strain>
    </source>
</reference>
<evidence type="ECO:0000313" key="8">
    <source>
        <dbReference type="EMBL" id="CAD6190314.1"/>
    </source>
</evidence>
<dbReference type="Proteomes" id="UP000835052">
    <property type="component" value="Unassembled WGS sequence"/>
</dbReference>
<dbReference type="GO" id="GO:0004830">
    <property type="term" value="F:tryptophan-tRNA ligase activity"/>
    <property type="evidence" value="ECO:0007669"/>
    <property type="project" value="TreeGrafter"/>
</dbReference>
<keyword evidence="1 6" id="KW-0436">Ligase</keyword>
<feature type="compositionally biased region" description="Polar residues" evidence="7">
    <location>
        <begin position="177"/>
        <end position="189"/>
    </location>
</feature>
<dbReference type="Pfam" id="PF00579">
    <property type="entry name" value="tRNA-synt_1b"/>
    <property type="match status" value="1"/>
</dbReference>
<feature type="region of interest" description="Disordered" evidence="7">
    <location>
        <begin position="177"/>
        <end position="216"/>
    </location>
</feature>
<dbReference type="InterPro" id="IPR050203">
    <property type="entry name" value="Trp-tRNA_synthetase"/>
</dbReference>
<dbReference type="OrthoDB" id="15808at2759"/>
<evidence type="ECO:0000256" key="5">
    <source>
        <dbReference type="ARBA" id="ARBA00023146"/>
    </source>
</evidence>
<proteinExistence type="inferred from homology"/>
<evidence type="ECO:0000256" key="3">
    <source>
        <dbReference type="ARBA" id="ARBA00022840"/>
    </source>
</evidence>
<gene>
    <name evidence="8" type="ORF">CAUJ_LOCUS6233</name>
</gene>
<evidence type="ECO:0000256" key="7">
    <source>
        <dbReference type="SAM" id="MobiDB-lite"/>
    </source>
</evidence>
<protein>
    <recommendedName>
        <fullName evidence="10">Tryptophanyl-tRNA synthetase</fullName>
    </recommendedName>
</protein>
<dbReference type="InterPro" id="IPR002305">
    <property type="entry name" value="aa-tRNA-synth_Ic"/>
</dbReference>
<keyword evidence="3 6" id="KW-0067">ATP-binding</keyword>
<comment type="caution">
    <text evidence="8">The sequence shown here is derived from an EMBL/GenBank/DDBJ whole genome shotgun (WGS) entry which is preliminary data.</text>
</comment>
<keyword evidence="4 6" id="KW-0648">Protein biosynthesis</keyword>
<dbReference type="GO" id="GO:0005759">
    <property type="term" value="C:mitochondrial matrix"/>
    <property type="evidence" value="ECO:0007669"/>
    <property type="project" value="TreeGrafter"/>
</dbReference>
<dbReference type="Gene3D" id="1.10.240.10">
    <property type="entry name" value="Tyrosyl-Transfer RNA Synthetase"/>
    <property type="match status" value="1"/>
</dbReference>
<sequence length="216" mass="24183">MNLLSDLAFAFNKTFDTDVFPIPKQVTREVHARVKSLRDPTQKMSKSAPSEKSRIEITDSREAIFLKKCRKAVSDNLGVVTYDHNLRPAVSSLLDLYAAVTGVDAPSLSSKNWTTLQLKENLAEEVDRLLTPIRDRFQGLEATDEIDKLLEKNGETAREIAENNMLVCLPNVKPSKSPINQAGYRTNVTKGLADEKRRGPPKKSHPTDRETRPALL</sequence>
<evidence type="ECO:0008006" key="10">
    <source>
        <dbReference type="Google" id="ProtNLM"/>
    </source>
</evidence>
<accession>A0A8S1H4W4</accession>
<name>A0A8S1H4W4_9PELO</name>
<dbReference type="AlphaFoldDB" id="A0A8S1H4W4"/>
<comment type="similarity">
    <text evidence="6">Belongs to the class-I aminoacyl-tRNA synthetase family.</text>
</comment>
<dbReference type="SUPFAM" id="SSF52374">
    <property type="entry name" value="Nucleotidylyl transferase"/>
    <property type="match status" value="1"/>
</dbReference>
<evidence type="ECO:0000256" key="4">
    <source>
        <dbReference type="ARBA" id="ARBA00022917"/>
    </source>
</evidence>
<organism evidence="8 9">
    <name type="scientific">Caenorhabditis auriculariae</name>
    <dbReference type="NCBI Taxonomy" id="2777116"/>
    <lineage>
        <taxon>Eukaryota</taxon>
        <taxon>Metazoa</taxon>
        <taxon>Ecdysozoa</taxon>
        <taxon>Nematoda</taxon>
        <taxon>Chromadorea</taxon>
        <taxon>Rhabditida</taxon>
        <taxon>Rhabditina</taxon>
        <taxon>Rhabditomorpha</taxon>
        <taxon>Rhabditoidea</taxon>
        <taxon>Rhabditidae</taxon>
        <taxon>Peloderinae</taxon>
        <taxon>Caenorhabditis</taxon>
    </lineage>
</organism>
<keyword evidence="9" id="KW-1185">Reference proteome</keyword>
<evidence type="ECO:0000256" key="2">
    <source>
        <dbReference type="ARBA" id="ARBA00022741"/>
    </source>
</evidence>
<evidence type="ECO:0000256" key="6">
    <source>
        <dbReference type="RuleBase" id="RU363036"/>
    </source>
</evidence>
<dbReference type="PANTHER" id="PTHR43766:SF1">
    <property type="entry name" value="TRYPTOPHAN--TRNA LIGASE, MITOCHONDRIAL"/>
    <property type="match status" value="1"/>
</dbReference>
<dbReference type="PANTHER" id="PTHR43766">
    <property type="entry name" value="TRYPTOPHAN--TRNA LIGASE, MITOCHONDRIAL"/>
    <property type="match status" value="1"/>
</dbReference>
<dbReference type="GO" id="GO:0070183">
    <property type="term" value="P:mitochondrial tryptophanyl-tRNA aminoacylation"/>
    <property type="evidence" value="ECO:0007669"/>
    <property type="project" value="TreeGrafter"/>
</dbReference>
<keyword evidence="5 6" id="KW-0030">Aminoacyl-tRNA synthetase</keyword>